<organism evidence="3 4">
    <name type="scientific">Porphyra umbilicalis</name>
    <name type="common">Purple laver</name>
    <name type="synonym">Red alga</name>
    <dbReference type="NCBI Taxonomy" id="2786"/>
    <lineage>
        <taxon>Eukaryota</taxon>
        <taxon>Rhodophyta</taxon>
        <taxon>Bangiophyceae</taxon>
        <taxon>Bangiales</taxon>
        <taxon>Bangiaceae</taxon>
        <taxon>Porphyra</taxon>
    </lineage>
</organism>
<feature type="chain" id="PRO_5012823878" evidence="2">
    <location>
        <begin position="19"/>
        <end position="256"/>
    </location>
</feature>
<feature type="signal peptide" evidence="2">
    <location>
        <begin position="1"/>
        <end position="18"/>
    </location>
</feature>
<accession>A0A1X6PEC3</accession>
<evidence type="ECO:0000313" key="3">
    <source>
        <dbReference type="EMBL" id="OSX79096.1"/>
    </source>
</evidence>
<keyword evidence="4" id="KW-1185">Reference proteome</keyword>
<gene>
    <name evidence="3" type="ORF">BU14_0087s0043</name>
</gene>
<reference evidence="3 4" key="1">
    <citation type="submission" date="2017-03" db="EMBL/GenBank/DDBJ databases">
        <title>WGS assembly of Porphyra umbilicalis.</title>
        <authorList>
            <person name="Brawley S.H."/>
            <person name="Blouin N.A."/>
            <person name="Ficko-Blean E."/>
            <person name="Wheeler G.L."/>
            <person name="Lohr M."/>
            <person name="Goodson H.V."/>
            <person name="Jenkins J.W."/>
            <person name="Blaby-Haas C.E."/>
            <person name="Helliwell K.E."/>
            <person name="Chan C."/>
            <person name="Marriage T."/>
            <person name="Bhattacharya D."/>
            <person name="Klein A.S."/>
            <person name="Badis Y."/>
            <person name="Brodie J."/>
            <person name="Cao Y."/>
            <person name="Collen J."/>
            <person name="Dittami S.M."/>
            <person name="Gachon C.M."/>
            <person name="Green B.R."/>
            <person name="Karpowicz S."/>
            <person name="Kim J.W."/>
            <person name="Kudahl U."/>
            <person name="Lin S."/>
            <person name="Michel G."/>
            <person name="Mittag M."/>
            <person name="Olson B.J."/>
            <person name="Pangilinan J."/>
            <person name="Peng Y."/>
            <person name="Qiu H."/>
            <person name="Shu S."/>
            <person name="Singer J.T."/>
            <person name="Smith A.G."/>
            <person name="Sprecher B.N."/>
            <person name="Wagner V."/>
            <person name="Wang W."/>
            <person name="Wang Z.-Y."/>
            <person name="Yan J."/>
            <person name="Yarish C."/>
            <person name="Zoeuner-Riek S."/>
            <person name="Zhuang Y."/>
            <person name="Zou Y."/>
            <person name="Lindquist E.A."/>
            <person name="Grimwood J."/>
            <person name="Barry K."/>
            <person name="Rokhsar D.S."/>
            <person name="Schmutz J."/>
            <person name="Stiller J.W."/>
            <person name="Grossman A.R."/>
            <person name="Prochnik S.E."/>
        </authorList>
    </citation>
    <scope>NUCLEOTIDE SEQUENCE [LARGE SCALE GENOMIC DNA]</scope>
    <source>
        <strain evidence="3">4086291</strain>
    </source>
</reference>
<protein>
    <submittedName>
        <fullName evidence="3">Uncharacterized protein</fullName>
    </submittedName>
</protein>
<sequence length="256" mass="26526">MLLPIVTVGLLHLSLTVALRHGAAHPGTPLARFLATHGVASRFGLSSFTTPAANGRLAAAGARHRRALSAWFAVGVLGGLGTALFSAAALTANVGLALVAAAGWRPWGGGGAGGGGSPSTPYPRTHRRRRRARRARAGARASKSTPTGPSAGSRWKRFCAPTRCSRPRFLRRRRRRRRRGTAARSSTWGGADAAAAADAGAGGAPGQPPPKRRSTMQTCAAPSARRRAGGCRRPTAGARGPTPPVAPTPLRTRRTR</sequence>
<evidence type="ECO:0000256" key="1">
    <source>
        <dbReference type="SAM" id="MobiDB-lite"/>
    </source>
</evidence>
<feature type="compositionally biased region" description="Basic residues" evidence="1">
    <location>
        <begin position="124"/>
        <end position="137"/>
    </location>
</feature>
<name>A0A1X6PEC3_PORUM</name>
<dbReference type="AlphaFoldDB" id="A0A1X6PEC3"/>
<dbReference type="EMBL" id="KV918798">
    <property type="protein sequence ID" value="OSX79096.1"/>
    <property type="molecule type" value="Genomic_DNA"/>
</dbReference>
<feature type="region of interest" description="Disordered" evidence="1">
    <location>
        <begin position="109"/>
        <end position="256"/>
    </location>
</feature>
<keyword evidence="2" id="KW-0732">Signal</keyword>
<feature type="compositionally biased region" description="Low complexity" evidence="1">
    <location>
        <begin position="189"/>
        <end position="199"/>
    </location>
</feature>
<proteinExistence type="predicted"/>
<dbReference type="Proteomes" id="UP000218209">
    <property type="component" value="Unassembled WGS sequence"/>
</dbReference>
<feature type="compositionally biased region" description="Basic residues" evidence="1">
    <location>
        <begin position="165"/>
        <end position="181"/>
    </location>
</feature>
<evidence type="ECO:0000256" key="2">
    <source>
        <dbReference type="SAM" id="SignalP"/>
    </source>
</evidence>
<evidence type="ECO:0000313" key="4">
    <source>
        <dbReference type="Proteomes" id="UP000218209"/>
    </source>
</evidence>